<gene>
    <name evidence="11" type="ORF">H310_14875</name>
</gene>
<dbReference type="GO" id="GO:0004674">
    <property type="term" value="F:protein serine/threonine kinase activity"/>
    <property type="evidence" value="ECO:0007669"/>
    <property type="project" value="UniProtKB-KW"/>
</dbReference>
<proteinExistence type="predicted"/>
<keyword evidence="4" id="KW-0547">Nucleotide-binding</keyword>
<dbReference type="PANTHER" id="PTHR44899:SF3">
    <property type="entry name" value="SERINE_THREONINE-PROTEIN KINASE NEK1"/>
    <property type="match status" value="1"/>
</dbReference>
<evidence type="ECO:0000256" key="9">
    <source>
        <dbReference type="SAM" id="MobiDB-lite"/>
    </source>
</evidence>
<evidence type="ECO:0000256" key="4">
    <source>
        <dbReference type="ARBA" id="ARBA00022741"/>
    </source>
</evidence>
<feature type="region of interest" description="Disordered" evidence="9">
    <location>
        <begin position="367"/>
        <end position="390"/>
    </location>
</feature>
<dbReference type="SMART" id="SM00220">
    <property type="entry name" value="S_TKc"/>
    <property type="match status" value="1"/>
</dbReference>
<dbReference type="PROSITE" id="PS00108">
    <property type="entry name" value="PROTEIN_KINASE_ST"/>
    <property type="match status" value="1"/>
</dbReference>
<keyword evidence="6" id="KW-0067">ATP-binding</keyword>
<evidence type="ECO:0000256" key="3">
    <source>
        <dbReference type="ARBA" id="ARBA00022679"/>
    </source>
</evidence>
<accession>A0A024TAH9</accession>
<comment type="catalytic activity">
    <reaction evidence="7">
        <text>L-threonyl-[protein] + ATP = O-phospho-L-threonyl-[protein] + ADP + H(+)</text>
        <dbReference type="Rhea" id="RHEA:46608"/>
        <dbReference type="Rhea" id="RHEA-COMP:11060"/>
        <dbReference type="Rhea" id="RHEA-COMP:11605"/>
        <dbReference type="ChEBI" id="CHEBI:15378"/>
        <dbReference type="ChEBI" id="CHEBI:30013"/>
        <dbReference type="ChEBI" id="CHEBI:30616"/>
        <dbReference type="ChEBI" id="CHEBI:61977"/>
        <dbReference type="ChEBI" id="CHEBI:456216"/>
        <dbReference type="EC" id="2.7.11.1"/>
    </reaction>
</comment>
<dbReference type="EC" id="2.7.11.1" evidence="1"/>
<dbReference type="Pfam" id="PF00069">
    <property type="entry name" value="Pkinase"/>
    <property type="match status" value="1"/>
</dbReference>
<organism evidence="11">
    <name type="scientific">Aphanomyces invadans</name>
    <dbReference type="NCBI Taxonomy" id="157072"/>
    <lineage>
        <taxon>Eukaryota</taxon>
        <taxon>Sar</taxon>
        <taxon>Stramenopiles</taxon>
        <taxon>Oomycota</taxon>
        <taxon>Saprolegniomycetes</taxon>
        <taxon>Saprolegniales</taxon>
        <taxon>Verrucalvaceae</taxon>
        <taxon>Aphanomyces</taxon>
    </lineage>
</organism>
<dbReference type="OrthoDB" id="248923at2759"/>
<dbReference type="AlphaFoldDB" id="A0A024TAH9"/>
<evidence type="ECO:0000259" key="10">
    <source>
        <dbReference type="PROSITE" id="PS50011"/>
    </source>
</evidence>
<comment type="catalytic activity">
    <reaction evidence="8">
        <text>L-seryl-[protein] + ATP = O-phospho-L-seryl-[protein] + ADP + H(+)</text>
        <dbReference type="Rhea" id="RHEA:17989"/>
        <dbReference type="Rhea" id="RHEA-COMP:9863"/>
        <dbReference type="Rhea" id="RHEA-COMP:11604"/>
        <dbReference type="ChEBI" id="CHEBI:15378"/>
        <dbReference type="ChEBI" id="CHEBI:29999"/>
        <dbReference type="ChEBI" id="CHEBI:30616"/>
        <dbReference type="ChEBI" id="CHEBI:83421"/>
        <dbReference type="ChEBI" id="CHEBI:456216"/>
        <dbReference type="EC" id="2.7.11.1"/>
    </reaction>
</comment>
<keyword evidence="2" id="KW-0723">Serine/threonine-protein kinase</keyword>
<evidence type="ECO:0000256" key="6">
    <source>
        <dbReference type="ARBA" id="ARBA00022840"/>
    </source>
</evidence>
<dbReference type="RefSeq" id="XP_008881059.1">
    <property type="nucleotide sequence ID" value="XM_008882837.1"/>
</dbReference>
<dbReference type="STRING" id="157072.A0A024TAH9"/>
<dbReference type="InterPro" id="IPR008271">
    <property type="entry name" value="Ser/Thr_kinase_AS"/>
</dbReference>
<sequence>MDQYTRIRQLGEGSFGNVYLMREKREGGNLVCIKDIPIAPTSLKAKRGKSGANEAQLMKRLRHPNLIVYLDSFESRNHRHLFIVMEYCSGGDLHATLQGKRRLESEATVCLWLVQICLGLHSMHHRRIMHRDIKSHNIFISHDGHLVLGDLGMSRELDQDDLAHTTVGTPYFMSPELCDGDGTYSYASDVWAVGCVLYEMCTLHFPFEAKTTPALVKKICTGDYTPLDRKYSPHLRQLQDDLLAVNPTHRPTVQHILTSAFLRPALECYVSDVVKCGSKHHADELRTQLHELRLDAVWSHVHDQLKPARQSSHPPGTVTSIIPPNPLIPAHNYKLEDDMLQWLENERQRHLVLVLGRIKEARCSNNLSPRPAVPQTIVSPESPRRCPPPTPDPAWRPPVQSCAPPARHLSSAHRAKHSSATLPLGFRKGVHMTPNAKPYLAQACQDVRVLRRSVYAQAAHARTHIAAHMVLASSSPPKHDASASSADSIEDAAVASPDEIDAALLQYQRDVERRLRRQGGRQSTLD</sequence>
<dbReference type="InterPro" id="IPR000719">
    <property type="entry name" value="Prot_kinase_dom"/>
</dbReference>
<name>A0A024TAH9_9STRA</name>
<dbReference type="PROSITE" id="PS50011">
    <property type="entry name" value="PROTEIN_KINASE_DOM"/>
    <property type="match status" value="1"/>
</dbReference>
<evidence type="ECO:0000256" key="2">
    <source>
        <dbReference type="ARBA" id="ARBA00022527"/>
    </source>
</evidence>
<dbReference type="GeneID" id="20091925"/>
<evidence type="ECO:0000256" key="5">
    <source>
        <dbReference type="ARBA" id="ARBA00022777"/>
    </source>
</evidence>
<dbReference type="PANTHER" id="PTHR44899">
    <property type="entry name" value="CAMK FAMILY PROTEIN KINASE"/>
    <property type="match status" value="1"/>
</dbReference>
<protein>
    <recommendedName>
        <fullName evidence="1">non-specific serine/threonine protein kinase</fullName>
        <ecNumber evidence="1">2.7.11.1</ecNumber>
    </recommendedName>
</protein>
<dbReference type="eggNOG" id="KOG0589">
    <property type="taxonomic scope" value="Eukaryota"/>
</dbReference>
<dbReference type="Gene3D" id="1.10.510.10">
    <property type="entry name" value="Transferase(Phosphotransferase) domain 1"/>
    <property type="match status" value="1"/>
</dbReference>
<feature type="domain" description="Protein kinase" evidence="10">
    <location>
        <begin position="4"/>
        <end position="262"/>
    </location>
</feature>
<evidence type="ECO:0000256" key="1">
    <source>
        <dbReference type="ARBA" id="ARBA00012513"/>
    </source>
</evidence>
<dbReference type="SUPFAM" id="SSF56112">
    <property type="entry name" value="Protein kinase-like (PK-like)"/>
    <property type="match status" value="1"/>
</dbReference>
<feature type="region of interest" description="Disordered" evidence="9">
    <location>
        <begin position="473"/>
        <end position="493"/>
    </location>
</feature>
<keyword evidence="3" id="KW-0808">Transferase</keyword>
<dbReference type="VEuPathDB" id="FungiDB:H310_14875"/>
<dbReference type="GO" id="GO:0005524">
    <property type="term" value="F:ATP binding"/>
    <property type="evidence" value="ECO:0007669"/>
    <property type="project" value="UniProtKB-KW"/>
</dbReference>
<dbReference type="InterPro" id="IPR051131">
    <property type="entry name" value="NEK_Ser/Thr_kinase_NIMA"/>
</dbReference>
<dbReference type="CDD" id="cd08215">
    <property type="entry name" value="STKc_Nek"/>
    <property type="match status" value="1"/>
</dbReference>
<reference evidence="11" key="1">
    <citation type="submission" date="2013-12" db="EMBL/GenBank/DDBJ databases">
        <title>The Genome Sequence of Aphanomyces invadans NJM9701.</title>
        <authorList>
            <consortium name="The Broad Institute Genomics Platform"/>
            <person name="Russ C."/>
            <person name="Tyler B."/>
            <person name="van West P."/>
            <person name="Dieguez-Uribeondo J."/>
            <person name="Young S.K."/>
            <person name="Zeng Q."/>
            <person name="Gargeya S."/>
            <person name="Fitzgerald M."/>
            <person name="Abouelleil A."/>
            <person name="Alvarado L."/>
            <person name="Chapman S.B."/>
            <person name="Gainer-Dewar J."/>
            <person name="Goldberg J."/>
            <person name="Griggs A."/>
            <person name="Gujja S."/>
            <person name="Hansen M."/>
            <person name="Howarth C."/>
            <person name="Imamovic A."/>
            <person name="Ireland A."/>
            <person name="Larimer J."/>
            <person name="McCowan C."/>
            <person name="Murphy C."/>
            <person name="Pearson M."/>
            <person name="Poon T.W."/>
            <person name="Priest M."/>
            <person name="Roberts A."/>
            <person name="Saif S."/>
            <person name="Shea T."/>
            <person name="Sykes S."/>
            <person name="Wortman J."/>
            <person name="Nusbaum C."/>
            <person name="Birren B."/>
        </authorList>
    </citation>
    <scope>NUCLEOTIDE SEQUENCE [LARGE SCALE GENOMIC DNA]</scope>
    <source>
        <strain evidence="11">NJM9701</strain>
    </source>
</reference>
<evidence type="ECO:0000313" key="11">
    <source>
        <dbReference type="EMBL" id="ETV90332.1"/>
    </source>
</evidence>
<evidence type="ECO:0000256" key="8">
    <source>
        <dbReference type="ARBA" id="ARBA00048679"/>
    </source>
</evidence>
<evidence type="ECO:0000256" key="7">
    <source>
        <dbReference type="ARBA" id="ARBA00047899"/>
    </source>
</evidence>
<dbReference type="InterPro" id="IPR011009">
    <property type="entry name" value="Kinase-like_dom_sf"/>
</dbReference>
<keyword evidence="5 11" id="KW-0418">Kinase</keyword>
<dbReference type="EMBL" id="KI914049">
    <property type="protein sequence ID" value="ETV90332.1"/>
    <property type="molecule type" value="Genomic_DNA"/>
</dbReference>